<feature type="non-terminal residue" evidence="1">
    <location>
        <position position="1"/>
    </location>
</feature>
<reference evidence="1" key="2">
    <citation type="journal article" date="2023" name="Plants (Basel)">
        <title>Annotation of the Turnera subulata (Passifloraceae) Draft Genome Reveals the S-Locus Evolved after the Divergence of Turneroideae from Passifloroideae in a Stepwise Manner.</title>
        <authorList>
            <person name="Henning P.M."/>
            <person name="Roalson E.H."/>
            <person name="Mir W."/>
            <person name="McCubbin A.G."/>
            <person name="Shore J.S."/>
        </authorList>
    </citation>
    <scope>NUCLEOTIDE SEQUENCE</scope>
    <source>
        <strain evidence="1">F60SS</strain>
    </source>
</reference>
<accession>A0A9Q0FN33</accession>
<dbReference type="Proteomes" id="UP001141552">
    <property type="component" value="Unassembled WGS sequence"/>
</dbReference>
<gene>
    <name evidence="1" type="ORF">Tsubulata_046434</name>
</gene>
<proteinExistence type="predicted"/>
<name>A0A9Q0FN33_9ROSI</name>
<reference evidence="1" key="1">
    <citation type="submission" date="2022-02" db="EMBL/GenBank/DDBJ databases">
        <authorList>
            <person name="Henning P.M."/>
            <person name="McCubbin A.G."/>
            <person name="Shore J.S."/>
        </authorList>
    </citation>
    <scope>NUCLEOTIDE SEQUENCE</scope>
    <source>
        <strain evidence="1">F60SS</strain>
        <tissue evidence="1">Leaves</tissue>
    </source>
</reference>
<comment type="caution">
    <text evidence="1">The sequence shown here is derived from an EMBL/GenBank/DDBJ whole genome shotgun (WGS) entry which is preliminary data.</text>
</comment>
<keyword evidence="2" id="KW-1185">Reference proteome</keyword>
<sequence>MKSAKTFVNKVQVRPLLCWGSWWITIEDWCNCLTARESTLVCNHAQAMVVYMRATFRCQASFSKQVSSLSLHDRCNQIYMGSRRSE</sequence>
<dbReference type="EMBL" id="JAKUCV010004877">
    <property type="protein sequence ID" value="KAJ4833739.1"/>
    <property type="molecule type" value="Genomic_DNA"/>
</dbReference>
<organism evidence="1 2">
    <name type="scientific">Turnera subulata</name>
    <dbReference type="NCBI Taxonomy" id="218843"/>
    <lineage>
        <taxon>Eukaryota</taxon>
        <taxon>Viridiplantae</taxon>
        <taxon>Streptophyta</taxon>
        <taxon>Embryophyta</taxon>
        <taxon>Tracheophyta</taxon>
        <taxon>Spermatophyta</taxon>
        <taxon>Magnoliopsida</taxon>
        <taxon>eudicotyledons</taxon>
        <taxon>Gunneridae</taxon>
        <taxon>Pentapetalae</taxon>
        <taxon>rosids</taxon>
        <taxon>fabids</taxon>
        <taxon>Malpighiales</taxon>
        <taxon>Passifloraceae</taxon>
        <taxon>Turnera</taxon>
    </lineage>
</organism>
<evidence type="ECO:0000313" key="2">
    <source>
        <dbReference type="Proteomes" id="UP001141552"/>
    </source>
</evidence>
<protein>
    <submittedName>
        <fullName evidence="1">Uncharacterized protein</fullName>
    </submittedName>
</protein>
<evidence type="ECO:0000313" key="1">
    <source>
        <dbReference type="EMBL" id="KAJ4833739.1"/>
    </source>
</evidence>
<dbReference type="AlphaFoldDB" id="A0A9Q0FN33"/>